<proteinExistence type="predicted"/>
<reference evidence="2" key="1">
    <citation type="journal article" date="2011" name="Proc. Natl. Acad. Sci. U.S.A.">
        <title>The genome of the fire ant Solenopsis invicta.</title>
        <authorList>
            <person name="Wurm Y."/>
            <person name="Wang J."/>
            <person name="Riba-Grognuz O."/>
            <person name="Corona M."/>
            <person name="Nygaard S."/>
            <person name="Hunt B.G."/>
            <person name="Ingram K.K."/>
            <person name="Falquet L."/>
            <person name="Nipitwattanaphon M."/>
            <person name="Gotzek D."/>
            <person name="Dijkstra M.B."/>
            <person name="Oettler J."/>
            <person name="Comtesse F."/>
            <person name="Shih C.J."/>
            <person name="Wu W.J."/>
            <person name="Yang C.C."/>
            <person name="Thomas J."/>
            <person name="Beaudoing E."/>
            <person name="Pradervand S."/>
            <person name="Flegel V."/>
            <person name="Cook E.D."/>
            <person name="Fabbretti R."/>
            <person name="Stockinger H."/>
            <person name="Long L."/>
            <person name="Farmerie W.G."/>
            <person name="Oakey J."/>
            <person name="Boomsma J.J."/>
            <person name="Pamilo P."/>
            <person name="Yi S.V."/>
            <person name="Heinze J."/>
            <person name="Goodisman M.A."/>
            <person name="Farinelli L."/>
            <person name="Harshman K."/>
            <person name="Hulo N."/>
            <person name="Cerutti L."/>
            <person name="Xenarios I."/>
            <person name="Shoemaker D."/>
            <person name="Keller L."/>
        </authorList>
    </citation>
    <scope>NUCLEOTIDE SEQUENCE [LARGE SCALE GENOMIC DNA]</scope>
</reference>
<feature type="region of interest" description="Disordered" evidence="1">
    <location>
        <begin position="1"/>
        <end position="48"/>
    </location>
</feature>
<dbReference type="AlphaFoldDB" id="E9J9W9"/>
<feature type="compositionally biased region" description="Polar residues" evidence="1">
    <location>
        <begin position="67"/>
        <end position="88"/>
    </location>
</feature>
<sequence>MRAAFDEPSKRPKKTKKLSSDESDISDASSCNTPPISQQRKENTPKTISTISLPKCSYIKSKQQCEGSLTKTSQSQMDERATFSSNYEKTLDSTPKRINDLNEKQYKSKKLSGISSANFEKTKPAMMEHHQEWHDECYLSDIQELPGSLQLD</sequence>
<protein>
    <submittedName>
        <fullName evidence="2">Uncharacterized protein</fullName>
    </submittedName>
</protein>
<feature type="non-terminal residue" evidence="2">
    <location>
        <position position="152"/>
    </location>
</feature>
<dbReference type="OrthoDB" id="7553826at2759"/>
<dbReference type="HOGENOM" id="CLU_1724600_0_0_1"/>
<organism>
    <name type="scientific">Solenopsis invicta</name>
    <name type="common">Red imported fire ant</name>
    <name type="synonym">Solenopsis wagneri</name>
    <dbReference type="NCBI Taxonomy" id="13686"/>
    <lineage>
        <taxon>Eukaryota</taxon>
        <taxon>Metazoa</taxon>
        <taxon>Ecdysozoa</taxon>
        <taxon>Arthropoda</taxon>
        <taxon>Hexapoda</taxon>
        <taxon>Insecta</taxon>
        <taxon>Pterygota</taxon>
        <taxon>Neoptera</taxon>
        <taxon>Endopterygota</taxon>
        <taxon>Hymenoptera</taxon>
        <taxon>Apocrita</taxon>
        <taxon>Aculeata</taxon>
        <taxon>Formicoidea</taxon>
        <taxon>Formicidae</taxon>
        <taxon>Myrmicinae</taxon>
        <taxon>Solenopsis</taxon>
    </lineage>
</organism>
<dbReference type="EMBL" id="GL769491">
    <property type="protein sequence ID" value="EFZ10384.1"/>
    <property type="molecule type" value="Genomic_DNA"/>
</dbReference>
<accession>E9J9W9</accession>
<feature type="region of interest" description="Disordered" evidence="1">
    <location>
        <begin position="67"/>
        <end position="92"/>
    </location>
</feature>
<evidence type="ECO:0000313" key="2">
    <source>
        <dbReference type="EMBL" id="EFZ10384.1"/>
    </source>
</evidence>
<gene>
    <name evidence="2" type="ORF">SINV_12189</name>
</gene>
<name>E9J9W9_SOLIN</name>
<evidence type="ECO:0000256" key="1">
    <source>
        <dbReference type="SAM" id="MobiDB-lite"/>
    </source>
</evidence>
<feature type="compositionally biased region" description="Basic and acidic residues" evidence="1">
    <location>
        <begin position="1"/>
        <end position="10"/>
    </location>
</feature>